<protein>
    <submittedName>
        <fullName evidence="2">SxtJ family membrane protein</fullName>
    </submittedName>
</protein>
<comment type="caution">
    <text evidence="2">The sequence shown here is derived from an EMBL/GenBank/DDBJ whole genome shotgun (WGS) entry which is preliminary data.</text>
</comment>
<evidence type="ECO:0000256" key="1">
    <source>
        <dbReference type="SAM" id="Phobius"/>
    </source>
</evidence>
<keyword evidence="1" id="KW-1133">Transmembrane helix</keyword>
<gene>
    <name evidence="2" type="ORF">ACG00Y_25525</name>
</gene>
<feature type="transmembrane region" description="Helical" evidence="1">
    <location>
        <begin position="63"/>
        <end position="88"/>
    </location>
</feature>
<reference evidence="2 3" key="1">
    <citation type="submission" date="2024-08" db="EMBL/GenBank/DDBJ databases">
        <authorList>
            <person name="Lu H."/>
        </authorList>
    </citation>
    <scope>NUCLEOTIDE SEQUENCE [LARGE SCALE GENOMIC DNA]</scope>
    <source>
        <strain evidence="2 3">LYH14W</strain>
    </source>
</reference>
<name>A0ABW7F9I4_9BURK</name>
<evidence type="ECO:0000313" key="2">
    <source>
        <dbReference type="EMBL" id="MFG6433293.1"/>
    </source>
</evidence>
<dbReference type="Proteomes" id="UP001606210">
    <property type="component" value="Unassembled WGS sequence"/>
</dbReference>
<evidence type="ECO:0000313" key="3">
    <source>
        <dbReference type="Proteomes" id="UP001606210"/>
    </source>
</evidence>
<dbReference type="InterPro" id="IPR045781">
    <property type="entry name" value="SxtJ"/>
</dbReference>
<keyword evidence="1" id="KW-0472">Membrane</keyword>
<proteinExistence type="predicted"/>
<accession>A0ABW7F9I4</accession>
<dbReference type="RefSeq" id="WP_394483881.1">
    <property type="nucleotide sequence ID" value="NZ_JBIGHV010000012.1"/>
</dbReference>
<keyword evidence="3" id="KW-1185">Reference proteome</keyword>
<feature type="transmembrane region" description="Helical" evidence="1">
    <location>
        <begin position="35"/>
        <end position="51"/>
    </location>
</feature>
<sequence>MNNRVFGSIWSLIILGLSLSPLLRGQSIHLPTASAALLLALVTLVAPRLLTRPNRLWIHFGKLMHGIISNVALFLIYFLFLTPGAVLLRLCGRNELKLKIDPKATTYWNQRSSDKTDFNRPY</sequence>
<organism evidence="2 3">
    <name type="scientific">Pelomonas parva</name>
    <dbReference type="NCBI Taxonomy" id="3299032"/>
    <lineage>
        <taxon>Bacteria</taxon>
        <taxon>Pseudomonadati</taxon>
        <taxon>Pseudomonadota</taxon>
        <taxon>Betaproteobacteria</taxon>
        <taxon>Burkholderiales</taxon>
        <taxon>Sphaerotilaceae</taxon>
        <taxon>Roseateles</taxon>
    </lineage>
</organism>
<dbReference type="Pfam" id="PF19588">
    <property type="entry name" value="SxtJ"/>
    <property type="match status" value="1"/>
</dbReference>
<keyword evidence="1" id="KW-0812">Transmembrane</keyword>
<dbReference type="EMBL" id="JBIGHV010000012">
    <property type="protein sequence ID" value="MFG6433293.1"/>
    <property type="molecule type" value="Genomic_DNA"/>
</dbReference>